<keyword evidence="5" id="KW-0479">Metal-binding</keyword>
<dbReference type="GO" id="GO:0008270">
    <property type="term" value="F:zinc ion binding"/>
    <property type="evidence" value="ECO:0007669"/>
    <property type="project" value="UniProtKB-KW"/>
</dbReference>
<dbReference type="PROSITE" id="PS50103">
    <property type="entry name" value="ZF_C3H1"/>
    <property type="match status" value="1"/>
</dbReference>
<evidence type="ECO:0000256" key="4">
    <source>
        <dbReference type="PROSITE-ProRule" id="PRU00176"/>
    </source>
</evidence>
<feature type="compositionally biased region" description="Acidic residues" evidence="6">
    <location>
        <begin position="690"/>
        <end position="705"/>
    </location>
</feature>
<protein>
    <recommendedName>
        <fullName evidence="11">CCCH zinc finger and RRM domain protein</fullName>
    </recommendedName>
</protein>
<reference evidence="9" key="1">
    <citation type="submission" date="2021-12" db="EMBL/GenBank/DDBJ databases">
        <title>Convergent genome expansion in fungi linked to evolution of root-endophyte symbiosis.</title>
        <authorList>
            <consortium name="DOE Joint Genome Institute"/>
            <person name="Ke Y.-H."/>
            <person name="Bonito G."/>
            <person name="Liao H.-L."/>
            <person name="Looney B."/>
            <person name="Rojas-Flechas A."/>
            <person name="Nash J."/>
            <person name="Hameed K."/>
            <person name="Schadt C."/>
            <person name="Martin F."/>
            <person name="Crous P.W."/>
            <person name="Miettinen O."/>
            <person name="Magnuson J.K."/>
            <person name="Labbe J."/>
            <person name="Jacobson D."/>
            <person name="Doktycz M.J."/>
            <person name="Veneault-Fourrey C."/>
            <person name="Kuo A."/>
            <person name="Mondo S."/>
            <person name="Calhoun S."/>
            <person name="Riley R."/>
            <person name="Ohm R."/>
            <person name="LaButti K."/>
            <person name="Andreopoulos B."/>
            <person name="Pangilinan J."/>
            <person name="Nolan M."/>
            <person name="Tritt A."/>
            <person name="Clum A."/>
            <person name="Lipzen A."/>
            <person name="Daum C."/>
            <person name="Barry K."/>
            <person name="Grigoriev I.V."/>
            <person name="Vilgalys R."/>
        </authorList>
    </citation>
    <scope>NUCLEOTIDE SEQUENCE</scope>
    <source>
        <strain evidence="9">PMI_201</strain>
    </source>
</reference>
<proteinExistence type="predicted"/>
<dbReference type="Proteomes" id="UP001201262">
    <property type="component" value="Unassembled WGS sequence"/>
</dbReference>
<evidence type="ECO:0000313" key="10">
    <source>
        <dbReference type="Proteomes" id="UP001201262"/>
    </source>
</evidence>
<evidence type="ECO:0000256" key="5">
    <source>
        <dbReference type="PROSITE-ProRule" id="PRU00723"/>
    </source>
</evidence>
<evidence type="ECO:0000259" key="7">
    <source>
        <dbReference type="PROSITE" id="PS50102"/>
    </source>
</evidence>
<comment type="function">
    <text evidence="3">May be involved in the turnover of nuclear polyadenylated (pA+) RNA.</text>
</comment>
<feature type="region of interest" description="Disordered" evidence="6">
    <location>
        <begin position="529"/>
        <end position="581"/>
    </location>
</feature>
<keyword evidence="1" id="KW-0507">mRNA processing</keyword>
<dbReference type="InterPro" id="IPR000571">
    <property type="entry name" value="Znf_CCCH"/>
</dbReference>
<dbReference type="SUPFAM" id="SSF101233">
    <property type="entry name" value="PWI domain"/>
    <property type="match status" value="1"/>
</dbReference>
<feature type="region of interest" description="Disordered" evidence="6">
    <location>
        <begin position="481"/>
        <end position="506"/>
    </location>
</feature>
<dbReference type="InterPro" id="IPR036483">
    <property type="entry name" value="PWI_dom_sf"/>
</dbReference>
<dbReference type="SMART" id="SM00360">
    <property type="entry name" value="RRM"/>
    <property type="match status" value="1"/>
</dbReference>
<dbReference type="Gene3D" id="1.20.1390.10">
    <property type="entry name" value="PWI domain"/>
    <property type="match status" value="1"/>
</dbReference>
<evidence type="ECO:0000256" key="2">
    <source>
        <dbReference type="ARBA" id="ARBA00022884"/>
    </source>
</evidence>
<dbReference type="InterPro" id="IPR035979">
    <property type="entry name" value="RBD_domain_sf"/>
</dbReference>
<dbReference type="PANTHER" id="PTHR14398:SF0">
    <property type="entry name" value="ZINC FINGER PROTEIN SWM"/>
    <property type="match status" value="1"/>
</dbReference>
<dbReference type="CDD" id="cd12257">
    <property type="entry name" value="RRM1_RBM26_like"/>
    <property type="match status" value="1"/>
</dbReference>
<evidence type="ECO:0000256" key="3">
    <source>
        <dbReference type="ARBA" id="ARBA00043866"/>
    </source>
</evidence>
<accession>A0AAD4L3D5</accession>
<keyword evidence="10" id="KW-1185">Reference proteome</keyword>
<keyword evidence="2 4" id="KW-0694">RNA-binding</keyword>
<organism evidence="9 10">
    <name type="scientific">Talaromyces proteolyticus</name>
    <dbReference type="NCBI Taxonomy" id="1131652"/>
    <lineage>
        <taxon>Eukaryota</taxon>
        <taxon>Fungi</taxon>
        <taxon>Dikarya</taxon>
        <taxon>Ascomycota</taxon>
        <taxon>Pezizomycotina</taxon>
        <taxon>Eurotiomycetes</taxon>
        <taxon>Eurotiomycetidae</taxon>
        <taxon>Eurotiales</taxon>
        <taxon>Trichocomaceae</taxon>
        <taxon>Talaromyces</taxon>
        <taxon>Talaromyces sect. Bacilispori</taxon>
    </lineage>
</organism>
<dbReference type="InterPro" id="IPR002483">
    <property type="entry name" value="PWI_dom"/>
</dbReference>
<feature type="region of interest" description="Disordered" evidence="6">
    <location>
        <begin position="286"/>
        <end position="326"/>
    </location>
</feature>
<dbReference type="Pfam" id="PF00076">
    <property type="entry name" value="RRM_1"/>
    <property type="match status" value="1"/>
</dbReference>
<evidence type="ECO:0000313" key="9">
    <source>
        <dbReference type="EMBL" id="KAH8705187.1"/>
    </source>
</evidence>
<dbReference type="FunFam" id="1.20.1390.10:FF:000007">
    <property type="entry name" value="CCCH zinc finger and RRM domain protein"/>
    <property type="match status" value="1"/>
</dbReference>
<dbReference type="PANTHER" id="PTHR14398">
    <property type="entry name" value="RNA RECOGNITION RRM/RNP DOMAIN"/>
    <property type="match status" value="1"/>
</dbReference>
<dbReference type="PROSITE" id="PS50102">
    <property type="entry name" value="RRM"/>
    <property type="match status" value="1"/>
</dbReference>
<dbReference type="Gene3D" id="3.30.70.330">
    <property type="match status" value="1"/>
</dbReference>
<dbReference type="GO" id="GO:0006397">
    <property type="term" value="P:mRNA processing"/>
    <property type="evidence" value="ECO:0007669"/>
    <property type="project" value="UniProtKB-KW"/>
</dbReference>
<dbReference type="InterPro" id="IPR000504">
    <property type="entry name" value="RRM_dom"/>
</dbReference>
<keyword evidence="5" id="KW-0863">Zinc-finger</keyword>
<evidence type="ECO:0000259" key="8">
    <source>
        <dbReference type="PROSITE" id="PS50103"/>
    </source>
</evidence>
<sequence length="705" mass="77409">MQFTEEQAAEVKTWVVKRLEDISDADADVLADYVLALIRSDAPDAEIRQASIENLEDFLKENTVQFVDEIFAKYGPKTDAPVPVAPQQAQPQPQFQTAPSTASPQQLHAFDGQTAGYGPKGNQQGAWQSPQTSRKRTYNEGFQQDEQHGDSQRGGRSFKTPRTRRGGGRGDRMNGGRDGTGLNQFSQGIPGFAGMPQGFPGFDQNDPMAAMMALQSMGFPQMPGLPPMPMPGQQGGDQAKSDEPCPFYETNGICYMGAACPYKHGQGAVAVSEKNEYDPTTAHIYDAQRGKDTNRGRGRGRGRGDRGGMPSRGRGGRSEFSLVGPSDDKSITTVVVENIPEEKYDEQVIRDYFSEFGSIAELEMQGFKKNLALIKFEDHDSARRAWASPKAIFDNRFVKVYWHKPQKKPDANGQQTSQEQDTPMFDKDAFDAKQAEAQKVHEERIQKRKEADKTRLALEKQREELMKRQEEEKAKLLQRLGSASGEIQTEDNDPNGARTAMDGDASEQTKSLRAQLATLEAEAKSLGIDPNASSQSFRGRGRGFGGYRGRGRGFDPSYRGSTRGAYRGRGAPRGGRGGVLRLDNRPKRVAISGVGFDPEKDEALRQYLIGIGEYESITPNPDQAGSMVVTFKERYIAEKLMFGTTEIPSVGKVELSWVANPSPAVAEKPSHDTAMENADGTNGQGNAGEVDYDVAEDEDNWGIGI</sequence>
<dbReference type="SUPFAM" id="SSF54928">
    <property type="entry name" value="RNA-binding domain, RBD"/>
    <property type="match status" value="1"/>
</dbReference>
<dbReference type="EMBL" id="JAJTJA010000001">
    <property type="protein sequence ID" value="KAH8705187.1"/>
    <property type="molecule type" value="Genomic_DNA"/>
</dbReference>
<feature type="domain" description="C3H1-type" evidence="8">
    <location>
        <begin position="239"/>
        <end position="267"/>
    </location>
</feature>
<dbReference type="InterPro" id="IPR045137">
    <property type="entry name" value="RBM26/27"/>
</dbReference>
<dbReference type="Pfam" id="PF01480">
    <property type="entry name" value="PWI"/>
    <property type="match status" value="1"/>
</dbReference>
<feature type="domain" description="RRM" evidence="7">
    <location>
        <begin position="332"/>
        <end position="405"/>
    </location>
</feature>
<name>A0AAD4L3D5_9EURO</name>
<feature type="compositionally biased region" description="Polar residues" evidence="6">
    <location>
        <begin position="121"/>
        <end position="132"/>
    </location>
</feature>
<keyword evidence="5" id="KW-0862">Zinc</keyword>
<feature type="region of interest" description="Disordered" evidence="6">
    <location>
        <begin position="664"/>
        <end position="705"/>
    </location>
</feature>
<evidence type="ECO:0000256" key="1">
    <source>
        <dbReference type="ARBA" id="ARBA00022664"/>
    </source>
</evidence>
<comment type="caution">
    <text evidence="9">The sequence shown here is derived from an EMBL/GenBank/DDBJ whole genome shotgun (WGS) entry which is preliminary data.</text>
</comment>
<dbReference type="InterPro" id="IPR012677">
    <property type="entry name" value="Nucleotide-bd_a/b_plait_sf"/>
</dbReference>
<feature type="zinc finger region" description="C3H1-type" evidence="5">
    <location>
        <begin position="239"/>
        <end position="267"/>
    </location>
</feature>
<dbReference type="GO" id="GO:0003723">
    <property type="term" value="F:RNA binding"/>
    <property type="evidence" value="ECO:0007669"/>
    <property type="project" value="UniProtKB-UniRule"/>
</dbReference>
<evidence type="ECO:0000256" key="6">
    <source>
        <dbReference type="SAM" id="MobiDB-lite"/>
    </source>
</evidence>
<feature type="region of interest" description="Disordered" evidence="6">
    <location>
        <begin position="78"/>
        <end position="191"/>
    </location>
</feature>
<dbReference type="AlphaFoldDB" id="A0AAD4L3D5"/>
<gene>
    <name evidence="9" type="ORF">BGW36DRAFT_367043</name>
</gene>
<dbReference type="GO" id="GO:0005634">
    <property type="term" value="C:nucleus"/>
    <property type="evidence" value="ECO:0007669"/>
    <property type="project" value="TreeGrafter"/>
</dbReference>
<feature type="compositionally biased region" description="Low complexity" evidence="6">
    <location>
        <begin position="80"/>
        <end position="102"/>
    </location>
</feature>
<evidence type="ECO:0008006" key="11">
    <source>
        <dbReference type="Google" id="ProtNLM"/>
    </source>
</evidence>
<dbReference type="RefSeq" id="XP_046077808.1">
    <property type="nucleotide sequence ID" value="XM_046214813.1"/>
</dbReference>
<dbReference type="GeneID" id="70245100"/>
<feature type="compositionally biased region" description="Basic and acidic residues" evidence="6">
    <location>
        <begin position="286"/>
        <end position="295"/>
    </location>
</feature>